<evidence type="ECO:0000313" key="3">
    <source>
        <dbReference type="Proteomes" id="UP001152877"/>
    </source>
</evidence>
<dbReference type="InterPro" id="IPR039421">
    <property type="entry name" value="Type_1_exporter"/>
</dbReference>
<dbReference type="AlphaFoldDB" id="A0A9X4MU15"/>
<organism evidence="2 3">
    <name type="scientific">Streptococcus suis</name>
    <dbReference type="NCBI Taxonomy" id="1307"/>
    <lineage>
        <taxon>Bacteria</taxon>
        <taxon>Bacillati</taxon>
        <taxon>Bacillota</taxon>
        <taxon>Bacilli</taxon>
        <taxon>Lactobacillales</taxon>
        <taxon>Streptococcaceae</taxon>
        <taxon>Streptococcus</taxon>
    </lineage>
</organism>
<dbReference type="InterPro" id="IPR003439">
    <property type="entry name" value="ABC_transporter-like_ATP-bd"/>
</dbReference>
<keyword evidence="2" id="KW-0067">ATP-binding</keyword>
<dbReference type="SUPFAM" id="SSF52540">
    <property type="entry name" value="P-loop containing nucleoside triphosphate hydrolases"/>
    <property type="match status" value="1"/>
</dbReference>
<gene>
    <name evidence="2" type="ORF">NOL11_10485</name>
</gene>
<proteinExistence type="predicted"/>
<sequence>MIFVEYKTMNLDSRFPSYASLSEEISDDSGLSGGQKQRLLLIRALLQDKDILLLDESLSALDQETYTVIEAYLTSLADKTLIHISHRVSDEVLSRYDGVVRIGESN</sequence>
<evidence type="ECO:0000259" key="1">
    <source>
        <dbReference type="Pfam" id="PF00005"/>
    </source>
</evidence>
<dbReference type="Proteomes" id="UP001152877">
    <property type="component" value="Unassembled WGS sequence"/>
</dbReference>
<dbReference type="PANTHER" id="PTHR43394:SF1">
    <property type="entry name" value="ATP-BINDING CASSETTE SUB-FAMILY B MEMBER 10, MITOCHONDRIAL"/>
    <property type="match status" value="1"/>
</dbReference>
<protein>
    <submittedName>
        <fullName evidence="2">ATP-binding cassette domain-containing protein</fullName>
    </submittedName>
</protein>
<keyword evidence="2" id="KW-0547">Nucleotide-binding</keyword>
<comment type="caution">
    <text evidence="2">The sequence shown here is derived from an EMBL/GenBank/DDBJ whole genome shotgun (WGS) entry which is preliminary data.</text>
</comment>
<evidence type="ECO:0000313" key="2">
    <source>
        <dbReference type="EMBL" id="MDG4517379.1"/>
    </source>
</evidence>
<dbReference type="Pfam" id="PF00005">
    <property type="entry name" value="ABC_tran"/>
    <property type="match status" value="1"/>
</dbReference>
<accession>A0A9X4MU15</accession>
<dbReference type="GO" id="GO:0016887">
    <property type="term" value="F:ATP hydrolysis activity"/>
    <property type="evidence" value="ECO:0007669"/>
    <property type="project" value="InterPro"/>
</dbReference>
<dbReference type="Gene3D" id="3.40.50.300">
    <property type="entry name" value="P-loop containing nucleotide triphosphate hydrolases"/>
    <property type="match status" value="1"/>
</dbReference>
<dbReference type="InterPro" id="IPR027417">
    <property type="entry name" value="P-loop_NTPase"/>
</dbReference>
<dbReference type="EMBL" id="JANFMI010000054">
    <property type="protein sequence ID" value="MDG4517379.1"/>
    <property type="molecule type" value="Genomic_DNA"/>
</dbReference>
<feature type="domain" description="ABC transporter" evidence="1">
    <location>
        <begin position="26"/>
        <end position="57"/>
    </location>
</feature>
<dbReference type="GO" id="GO:0015421">
    <property type="term" value="F:ABC-type oligopeptide transporter activity"/>
    <property type="evidence" value="ECO:0007669"/>
    <property type="project" value="TreeGrafter"/>
</dbReference>
<name>A0A9X4MU15_STRSU</name>
<dbReference type="PANTHER" id="PTHR43394">
    <property type="entry name" value="ATP-DEPENDENT PERMEASE MDL1, MITOCHONDRIAL"/>
    <property type="match status" value="1"/>
</dbReference>
<dbReference type="GO" id="GO:0005524">
    <property type="term" value="F:ATP binding"/>
    <property type="evidence" value="ECO:0007669"/>
    <property type="project" value="UniProtKB-KW"/>
</dbReference>
<reference evidence="2" key="1">
    <citation type="submission" date="2022-07" db="EMBL/GenBank/DDBJ databases">
        <title>Whole Genome Sequencing of Streptococcus suis.</title>
        <authorList>
            <person name="Dai X."/>
            <person name="Huang J."/>
            <person name="Wang L."/>
        </authorList>
    </citation>
    <scope>NUCLEOTIDE SEQUENCE</scope>
    <source>
        <strain evidence="2">HDJ11</strain>
    </source>
</reference>